<comment type="caution">
    <text evidence="1">The sequence shown here is derived from an EMBL/GenBank/DDBJ whole genome shotgun (WGS) entry which is preliminary data.</text>
</comment>
<sequence length="30" mass="3260">MPALRNGQAGLPAIEQAEVFSKGFLIFLLK</sequence>
<gene>
    <name evidence="1" type="ORF">PIIN_10860</name>
</gene>
<protein>
    <submittedName>
        <fullName evidence="1">Uncharacterized protein</fullName>
    </submittedName>
</protein>
<evidence type="ECO:0000313" key="2">
    <source>
        <dbReference type="Proteomes" id="UP000007148"/>
    </source>
</evidence>
<dbReference type="Proteomes" id="UP000007148">
    <property type="component" value="Unassembled WGS sequence"/>
</dbReference>
<dbReference type="InParanoid" id="G4TZY2"/>
<dbReference type="AlphaFoldDB" id="G4TZY2"/>
<reference evidence="1 2" key="1">
    <citation type="journal article" date="2011" name="PLoS Pathog.">
        <title>Endophytic Life Strategies Decoded by Genome and Transcriptome Analyses of the Mutualistic Root Symbiont Piriformospora indica.</title>
        <authorList>
            <person name="Zuccaro A."/>
            <person name="Lahrmann U."/>
            <person name="Guldener U."/>
            <person name="Langen G."/>
            <person name="Pfiffi S."/>
            <person name="Biedenkopf D."/>
            <person name="Wong P."/>
            <person name="Samans B."/>
            <person name="Grimm C."/>
            <person name="Basiewicz M."/>
            <person name="Murat C."/>
            <person name="Martin F."/>
            <person name="Kogel K.H."/>
        </authorList>
    </citation>
    <scope>NUCLEOTIDE SEQUENCE [LARGE SCALE GENOMIC DNA]</scope>
    <source>
        <strain evidence="1 2">DSM 11827</strain>
    </source>
</reference>
<name>G4TZY2_SERID</name>
<organism evidence="1 2">
    <name type="scientific">Serendipita indica (strain DSM 11827)</name>
    <name type="common">Root endophyte fungus</name>
    <name type="synonym">Piriformospora indica</name>
    <dbReference type="NCBI Taxonomy" id="1109443"/>
    <lineage>
        <taxon>Eukaryota</taxon>
        <taxon>Fungi</taxon>
        <taxon>Dikarya</taxon>
        <taxon>Basidiomycota</taxon>
        <taxon>Agaricomycotina</taxon>
        <taxon>Agaricomycetes</taxon>
        <taxon>Sebacinales</taxon>
        <taxon>Serendipitaceae</taxon>
        <taxon>Serendipita</taxon>
    </lineage>
</organism>
<keyword evidence="2" id="KW-1185">Reference proteome</keyword>
<dbReference type="EMBL" id="CAFZ01001075">
    <property type="protein sequence ID" value="CCA76875.1"/>
    <property type="molecule type" value="Genomic_DNA"/>
</dbReference>
<proteinExistence type="predicted"/>
<evidence type="ECO:0000313" key="1">
    <source>
        <dbReference type="EMBL" id="CCA76875.1"/>
    </source>
</evidence>
<dbReference type="HOGENOM" id="CLU_3406547_0_0_1"/>
<accession>G4TZY2</accession>